<evidence type="ECO:0000313" key="3">
    <source>
        <dbReference type="Proteomes" id="UP000030153"/>
    </source>
</evidence>
<dbReference type="InterPro" id="IPR010690">
    <property type="entry name" value="YqfD"/>
</dbReference>
<protein>
    <recommendedName>
        <fullName evidence="4">Stage IV sporulation protein</fullName>
    </recommendedName>
</protein>
<dbReference type="OrthoDB" id="1640349at2"/>
<gene>
    <name evidence="2" type="ORF">N780_04975</name>
</gene>
<keyword evidence="3" id="KW-1185">Reference proteome</keyword>
<accession>A0A0A2UQD4</accession>
<reference evidence="2 3" key="1">
    <citation type="submission" date="2013-08" db="EMBL/GenBank/DDBJ databases">
        <title>Genome of Pontibacillus chungwhensis.</title>
        <authorList>
            <person name="Wang Q."/>
            <person name="Wang G."/>
        </authorList>
    </citation>
    <scope>NUCLEOTIDE SEQUENCE [LARGE SCALE GENOMIC DNA]</scope>
    <source>
        <strain evidence="2 3">BH030062</strain>
    </source>
</reference>
<evidence type="ECO:0000256" key="1">
    <source>
        <dbReference type="SAM" id="Phobius"/>
    </source>
</evidence>
<dbReference type="AlphaFoldDB" id="A0A0A2UQD4"/>
<feature type="transmembrane region" description="Helical" evidence="1">
    <location>
        <begin position="91"/>
        <end position="112"/>
    </location>
</feature>
<keyword evidence="1" id="KW-1133">Transmembrane helix</keyword>
<dbReference type="NCBIfam" id="TIGR02876">
    <property type="entry name" value="spore_yqfD"/>
    <property type="match status" value="1"/>
</dbReference>
<dbReference type="eggNOG" id="COG0561">
    <property type="taxonomic scope" value="Bacteria"/>
</dbReference>
<name>A0A0A2UQD4_9BACI</name>
<comment type="caution">
    <text evidence="2">The sequence shown here is derived from an EMBL/GenBank/DDBJ whole genome shotgun (WGS) entry which is preliminary data.</text>
</comment>
<dbReference type="Pfam" id="PF06898">
    <property type="entry name" value="YqfD"/>
    <property type="match status" value="1"/>
</dbReference>
<dbReference type="PIRSF" id="PIRSF029895">
    <property type="entry name" value="SpoIV"/>
    <property type="match status" value="1"/>
</dbReference>
<proteinExistence type="predicted"/>
<keyword evidence="1" id="KW-0812">Transmembrane</keyword>
<sequence length="395" mass="45294">MKITQGVFFTGYTTLRIEGKFPEFFLNRCVENGISVWNVKKIDELTCEANVRLEDVAALKKLRSQMDYKIRFKKRHGLPFLIRSLLKRRSLVAGFVLGMIAIFLLSNMVWGIKIEGVTPEVEYKIKENLEDYGIKRGAWKFTIETPGQMQQKLLADVPELLWVGVTEKGTTYHLEGVEKTIVTEPEEGGPQSLYARKKGIIVDMYVEKGEPAVELNDYVESGDLLVSGAIGREEEPTLVHAEGEVIAETWYKSEVVVPLDVQYEVITGEKETQYGVQLGGLRVPLWGFKEPEFKRMHEEEYNKPFYLFKWELPIGFSSKEISEAELYKESRTDEEALQIGVKQAEMELKQKLPQNSKIIAQKVLHRQKENGKVKLILYFKVHEDISKPQPITQGD</sequence>
<dbReference type="Proteomes" id="UP000030153">
    <property type="component" value="Unassembled WGS sequence"/>
</dbReference>
<dbReference type="EMBL" id="AVBG01000012">
    <property type="protein sequence ID" value="KGP90497.1"/>
    <property type="molecule type" value="Genomic_DNA"/>
</dbReference>
<dbReference type="STRING" id="1385513.N780_04975"/>
<evidence type="ECO:0008006" key="4">
    <source>
        <dbReference type="Google" id="ProtNLM"/>
    </source>
</evidence>
<keyword evidence="1" id="KW-0472">Membrane</keyword>
<organism evidence="2 3">
    <name type="scientific">Pontibacillus chungwhensis BH030062</name>
    <dbReference type="NCBI Taxonomy" id="1385513"/>
    <lineage>
        <taxon>Bacteria</taxon>
        <taxon>Bacillati</taxon>
        <taxon>Bacillota</taxon>
        <taxon>Bacilli</taxon>
        <taxon>Bacillales</taxon>
        <taxon>Bacillaceae</taxon>
        <taxon>Pontibacillus</taxon>
    </lineage>
</organism>
<evidence type="ECO:0000313" key="2">
    <source>
        <dbReference type="EMBL" id="KGP90497.1"/>
    </source>
</evidence>
<dbReference type="RefSeq" id="WP_036785777.1">
    <property type="nucleotide sequence ID" value="NZ_AVBG01000012.1"/>
</dbReference>